<dbReference type="InterPro" id="IPR011051">
    <property type="entry name" value="RmlC_Cupin_sf"/>
</dbReference>
<comment type="function">
    <text evidence="5">Sulfur-rich seed storage protein. This protein found in the seeds of many leguminous and non-leguminous plants is the source of sulfur-containing amino acids in seed meals.</text>
</comment>
<sequence length="604" mass="69067">MKNVTNSETHLHYVSLIYPPLFTINIHASFSTLHQLHSTTTVCSITMAKPFVLSFSLCLLLFSSICLAERPERYQECQLDRLNALEPDNRVESEGGVTETWNSSRPELRCAGVTFQKYTIEPLGLHLPSYTNYPQLIMILQGEGALGISVPGCSETYEEPQQSQYQDSHQKIRHFKEGDIIAIPPGIPYWTYNYGDQQLVTINLLDTTSLLNQLDPNPRRFYLAGNPEEEYPETQEQQEQQREQQQGAGGRRRGKHQQEQEEERKSNVLSGFDPQFLTQALNVDEEIVNRLQNPDERTKQIVKVKRGLSFISPERQEEEEEEEEQSSRESQEHQSRRPQGRQQGRRGEEQEEEEQESKQEGRGQHREWERTTRRSHSEGEEGEEEEEETRTRVRRGTGRGQEQEKQQEGRRGSQGSRNGLEETICTARLLENIAKPSHTDLYNPSAGRIRTINSLTLPILGWFQLSAEYVKLYRNGIYAPYWNINTNSVLFVTRGKGRVQMVNCQGNSVFNDELRKGQLLVVPQNFVVAHQAGDQGFEFIAFKTNDLAATSSVKQVFRGIPAEVLANAFGLRLSQVSQLKYNGNQGPLVNPQYESEDHTLPKVA</sequence>
<evidence type="ECO:0000256" key="7">
    <source>
        <dbReference type="SAM" id="MobiDB-lite"/>
    </source>
</evidence>
<dbReference type="PANTHER" id="PTHR31189:SF63">
    <property type="entry name" value="GLYCININ G5"/>
    <property type="match status" value="1"/>
</dbReference>
<dbReference type="InterPro" id="IPR006044">
    <property type="entry name" value="11S_seedstore_pln"/>
</dbReference>
<dbReference type="Proteomes" id="UP000447434">
    <property type="component" value="Chromosome 2"/>
</dbReference>
<feature type="compositionally biased region" description="Basic and acidic residues" evidence="7">
    <location>
        <begin position="356"/>
        <end position="379"/>
    </location>
</feature>
<evidence type="ECO:0000313" key="9">
    <source>
        <dbReference type="EMBL" id="KAE9619371.1"/>
    </source>
</evidence>
<dbReference type="PANTHER" id="PTHR31189">
    <property type="entry name" value="OS03G0336100 PROTEIN-RELATED"/>
    <property type="match status" value="1"/>
</dbReference>
<dbReference type="CDD" id="cd02242">
    <property type="entry name" value="cupin_11S_legumin_N"/>
    <property type="match status" value="1"/>
</dbReference>
<keyword evidence="2" id="KW-0758">Storage protein</keyword>
<evidence type="ECO:0000256" key="2">
    <source>
        <dbReference type="ARBA" id="ARBA00022761"/>
    </source>
</evidence>
<dbReference type="InterPro" id="IPR014710">
    <property type="entry name" value="RmlC-like_jellyroll"/>
</dbReference>
<gene>
    <name evidence="9" type="ORF">Lalb_Chr02g0152421</name>
</gene>
<proteinExistence type="inferred from homology"/>
<evidence type="ECO:0000256" key="6">
    <source>
        <dbReference type="ARBA" id="ARBA00063568"/>
    </source>
</evidence>
<reference evidence="10" key="1">
    <citation type="journal article" date="2020" name="Nat. Commun.">
        <title>Genome sequence of the cluster root forming white lupin.</title>
        <authorList>
            <person name="Hufnagel B."/>
            <person name="Marques A."/>
            <person name="Soriano A."/>
            <person name="Marques L."/>
            <person name="Divol F."/>
            <person name="Doumas P."/>
            <person name="Sallet E."/>
            <person name="Mancinotti D."/>
            <person name="Carrere S."/>
            <person name="Marande W."/>
            <person name="Arribat S."/>
            <person name="Keller J."/>
            <person name="Huneau C."/>
            <person name="Blein T."/>
            <person name="Aime D."/>
            <person name="Laguerre M."/>
            <person name="Taylor J."/>
            <person name="Schubert V."/>
            <person name="Nelson M."/>
            <person name="Geu-Flores F."/>
            <person name="Crespi M."/>
            <person name="Gallardo-Guerrero K."/>
            <person name="Delaux P.-M."/>
            <person name="Salse J."/>
            <person name="Berges H."/>
            <person name="Guyot R."/>
            <person name="Gouzy J."/>
            <person name="Peret B."/>
        </authorList>
    </citation>
    <scope>NUCLEOTIDE SEQUENCE [LARGE SCALE GENOMIC DNA]</scope>
    <source>
        <strain evidence="10">cv. Amiga</strain>
    </source>
</reference>
<organism evidence="9 10">
    <name type="scientific">Lupinus albus</name>
    <name type="common">White lupine</name>
    <name type="synonym">Lupinus termis</name>
    <dbReference type="NCBI Taxonomy" id="3870"/>
    <lineage>
        <taxon>Eukaryota</taxon>
        <taxon>Viridiplantae</taxon>
        <taxon>Streptophyta</taxon>
        <taxon>Embryophyta</taxon>
        <taxon>Tracheophyta</taxon>
        <taxon>Spermatophyta</taxon>
        <taxon>Magnoliopsida</taxon>
        <taxon>eudicotyledons</taxon>
        <taxon>Gunneridae</taxon>
        <taxon>Pentapetalae</taxon>
        <taxon>rosids</taxon>
        <taxon>fabids</taxon>
        <taxon>Fabales</taxon>
        <taxon>Fabaceae</taxon>
        <taxon>Papilionoideae</taxon>
        <taxon>50 kb inversion clade</taxon>
        <taxon>genistoids sensu lato</taxon>
        <taxon>core genistoids</taxon>
        <taxon>Genisteae</taxon>
        <taxon>Lupinus</taxon>
    </lineage>
</organism>
<dbReference type="GO" id="GO:0045735">
    <property type="term" value="F:nutrient reservoir activity"/>
    <property type="evidence" value="ECO:0007669"/>
    <property type="project" value="UniProtKB-KW"/>
</dbReference>
<keyword evidence="3" id="KW-0708">Seed storage protein</keyword>
<dbReference type="CDD" id="cd02243">
    <property type="entry name" value="cupin_11S_legumin_C"/>
    <property type="match status" value="1"/>
</dbReference>
<name>A0A6A4R015_LUPAL</name>
<evidence type="ECO:0000256" key="4">
    <source>
        <dbReference type="ARBA" id="ARBA00023157"/>
    </source>
</evidence>
<dbReference type="FunFam" id="2.60.120.10:FF:000073">
    <property type="entry name" value="Glycinin G1"/>
    <property type="match status" value="1"/>
</dbReference>
<feature type="domain" description="Cupin type-1" evidence="8">
    <location>
        <begin position="82"/>
        <end position="289"/>
    </location>
</feature>
<keyword evidence="4" id="KW-1015">Disulfide bond</keyword>
<dbReference type="Pfam" id="PF00190">
    <property type="entry name" value="Cupin_1"/>
    <property type="match status" value="2"/>
</dbReference>
<feature type="domain" description="Cupin type-1" evidence="8">
    <location>
        <begin position="431"/>
        <end position="577"/>
    </location>
</feature>
<dbReference type="OrthoDB" id="1903982at2759"/>
<dbReference type="SUPFAM" id="SSF51182">
    <property type="entry name" value="RmlC-like cupins"/>
    <property type="match status" value="1"/>
</dbReference>
<dbReference type="AlphaFoldDB" id="A0A6A4R015"/>
<comment type="subunit">
    <text evidence="6">Hexamer; each subunit is composed of an acidic and a basic chain derived from a single precursor and linked by a disulfide bond. Component of globulins complexes which accumulate in seeds.</text>
</comment>
<comment type="similarity">
    <text evidence="1">Belongs to the 11S seed storage protein (globulins) family.</text>
</comment>
<dbReference type="EMBL" id="WOCE01000002">
    <property type="protein sequence ID" value="KAE9619371.1"/>
    <property type="molecule type" value="Genomic_DNA"/>
</dbReference>
<dbReference type="SMART" id="SM00835">
    <property type="entry name" value="Cupin_1"/>
    <property type="match status" value="2"/>
</dbReference>
<feature type="compositionally biased region" description="Basic and acidic residues" evidence="7">
    <location>
        <begin position="325"/>
        <end position="335"/>
    </location>
</feature>
<dbReference type="GO" id="GO:0000326">
    <property type="term" value="C:protein storage vacuole"/>
    <property type="evidence" value="ECO:0007669"/>
    <property type="project" value="UniProtKB-ARBA"/>
</dbReference>
<evidence type="ECO:0000256" key="1">
    <source>
        <dbReference type="ARBA" id="ARBA00007178"/>
    </source>
</evidence>
<evidence type="ECO:0000313" key="10">
    <source>
        <dbReference type="Proteomes" id="UP000447434"/>
    </source>
</evidence>
<feature type="region of interest" description="Disordered" evidence="7">
    <location>
        <begin position="229"/>
        <end position="273"/>
    </location>
</feature>
<accession>A0A6A4R015</accession>
<evidence type="ECO:0000259" key="8">
    <source>
        <dbReference type="SMART" id="SM00835"/>
    </source>
</evidence>
<feature type="compositionally biased region" description="Basic and acidic residues" evidence="7">
    <location>
        <begin position="401"/>
        <end position="411"/>
    </location>
</feature>
<evidence type="ECO:0000256" key="5">
    <source>
        <dbReference type="ARBA" id="ARBA00059913"/>
    </source>
</evidence>
<keyword evidence="10" id="KW-1185">Reference proteome</keyword>
<dbReference type="GO" id="GO:0005783">
    <property type="term" value="C:endoplasmic reticulum"/>
    <property type="evidence" value="ECO:0007669"/>
    <property type="project" value="UniProtKB-ARBA"/>
</dbReference>
<feature type="compositionally biased region" description="Basic and acidic residues" evidence="7">
    <location>
        <begin position="256"/>
        <end position="266"/>
    </location>
</feature>
<evidence type="ECO:0000256" key="3">
    <source>
        <dbReference type="ARBA" id="ARBA00023129"/>
    </source>
</evidence>
<dbReference type="Gene3D" id="2.60.120.10">
    <property type="entry name" value="Jelly Rolls"/>
    <property type="match status" value="2"/>
</dbReference>
<protein>
    <submittedName>
        <fullName evidence="9">Putative 11-S seed storage protein, plant</fullName>
    </submittedName>
</protein>
<dbReference type="InterPro" id="IPR006045">
    <property type="entry name" value="Cupin_1"/>
</dbReference>
<comment type="caution">
    <text evidence="9">The sequence shown here is derived from an EMBL/GenBank/DDBJ whole genome shotgun (WGS) entry which is preliminary data.</text>
</comment>
<dbReference type="PRINTS" id="PR00439">
    <property type="entry name" value="11SGLOBULIN"/>
</dbReference>
<dbReference type="InterPro" id="IPR050253">
    <property type="entry name" value="Seed_Storage-Functional"/>
</dbReference>
<feature type="compositionally biased region" description="Low complexity" evidence="7">
    <location>
        <begin position="234"/>
        <end position="246"/>
    </location>
</feature>
<feature type="region of interest" description="Disordered" evidence="7">
    <location>
        <begin position="313"/>
        <end position="420"/>
    </location>
</feature>